<dbReference type="InterPro" id="IPR009387">
    <property type="entry name" value="HigB-2"/>
</dbReference>
<dbReference type="OrthoDB" id="9812066at2"/>
<sequence length="113" mass="13371">MVIKRKFILGTAFEKEWANLKLTDDDLRRLQHDLLSDPKTGPVMRGTGRLRKMRFSFEHRGKSGSCRVCYVDFEKKEIIYLLVIFPKNEQENLSMAERNILKKKIDILEKSLR</sequence>
<organism evidence="1 2">
    <name type="scientific">Anaerovibrio lipolyticus DSM 3074</name>
    <dbReference type="NCBI Taxonomy" id="1120997"/>
    <lineage>
        <taxon>Bacteria</taxon>
        <taxon>Bacillati</taxon>
        <taxon>Bacillota</taxon>
        <taxon>Negativicutes</taxon>
        <taxon>Selenomonadales</taxon>
        <taxon>Selenomonadaceae</taxon>
        <taxon>Anaerovibrio</taxon>
    </lineage>
</organism>
<dbReference type="RefSeq" id="WP_143254941.1">
    <property type="nucleotide sequence ID" value="NZ_FQYW01000037.1"/>
</dbReference>
<dbReference type="PIRSF" id="PIRSF039032">
    <property type="entry name" value="HigB-2"/>
    <property type="match status" value="1"/>
</dbReference>
<accession>A0A1M6GQQ5</accession>
<reference evidence="1 2" key="1">
    <citation type="submission" date="2016-11" db="EMBL/GenBank/DDBJ databases">
        <authorList>
            <person name="Jaros S."/>
            <person name="Januszkiewicz K."/>
            <person name="Wedrychowicz H."/>
        </authorList>
    </citation>
    <scope>NUCLEOTIDE SEQUENCE [LARGE SCALE GENOMIC DNA]</scope>
    <source>
        <strain evidence="1 2">DSM 3074</strain>
    </source>
</reference>
<dbReference type="AlphaFoldDB" id="A0A1M6GQQ5"/>
<name>A0A1M6GQQ5_9FIRM</name>
<protein>
    <submittedName>
        <fullName evidence="1">RelE toxin of RelE / RelB toxin-antitoxin system</fullName>
    </submittedName>
</protein>
<dbReference type="Pfam" id="PF06296">
    <property type="entry name" value="RelE"/>
    <property type="match status" value="1"/>
</dbReference>
<evidence type="ECO:0000313" key="2">
    <source>
        <dbReference type="Proteomes" id="UP000191240"/>
    </source>
</evidence>
<proteinExistence type="predicted"/>
<dbReference type="Proteomes" id="UP000191240">
    <property type="component" value="Unassembled WGS sequence"/>
</dbReference>
<evidence type="ECO:0000313" key="1">
    <source>
        <dbReference type="EMBL" id="SHJ12253.1"/>
    </source>
</evidence>
<dbReference type="EMBL" id="FQYW01000037">
    <property type="protein sequence ID" value="SHJ12253.1"/>
    <property type="molecule type" value="Genomic_DNA"/>
</dbReference>
<gene>
    <name evidence="1" type="ORF">SAMN02745671_02737</name>
</gene>